<proteinExistence type="predicted"/>
<evidence type="ECO:0000313" key="1">
    <source>
        <dbReference type="WBParaSite" id="BTMF_0000506501-mRNA-1"/>
    </source>
</evidence>
<protein>
    <submittedName>
        <fullName evidence="1">Uncharacterized protein</fullName>
    </submittedName>
</protein>
<dbReference type="WBParaSite" id="BTMF_0000506501-mRNA-1">
    <property type="protein sequence ID" value="BTMF_0000506501-mRNA-1"/>
    <property type="gene ID" value="BTMF_0000506501"/>
</dbReference>
<name>A0A0R3QFB9_9BILA</name>
<accession>A0A0R3QFB9</accession>
<reference evidence="1" key="1">
    <citation type="submission" date="2017-02" db="UniProtKB">
        <authorList>
            <consortium name="WormBaseParasite"/>
        </authorList>
    </citation>
    <scope>IDENTIFICATION</scope>
</reference>
<sequence>MLRQKRRIKDNLSIGEITTLKVNYFYCKLILKIITLNVFISIFACN</sequence>
<organism evidence="1">
    <name type="scientific">Brugia timori</name>
    <dbReference type="NCBI Taxonomy" id="42155"/>
    <lineage>
        <taxon>Eukaryota</taxon>
        <taxon>Metazoa</taxon>
        <taxon>Ecdysozoa</taxon>
        <taxon>Nematoda</taxon>
        <taxon>Chromadorea</taxon>
        <taxon>Rhabditida</taxon>
        <taxon>Spirurina</taxon>
        <taxon>Spiruromorpha</taxon>
        <taxon>Filarioidea</taxon>
        <taxon>Onchocercidae</taxon>
        <taxon>Brugia</taxon>
    </lineage>
</organism>
<dbReference type="AlphaFoldDB" id="A0A0R3QFB9"/>